<evidence type="ECO:0000259" key="3">
    <source>
        <dbReference type="Pfam" id="PF13362"/>
    </source>
</evidence>
<dbReference type="Pfam" id="PF18818">
    <property type="entry name" value="MPTase-PolyVal"/>
    <property type="match status" value="1"/>
</dbReference>
<dbReference type="InterPro" id="IPR041459">
    <property type="entry name" value="MPTase-PolyVal"/>
</dbReference>
<keyword evidence="7" id="KW-1185">Reference proteome</keyword>
<dbReference type="InterPro" id="IPR043764">
    <property type="entry name" value="DUF5710"/>
</dbReference>
<evidence type="ECO:0000256" key="1">
    <source>
        <dbReference type="SAM" id="MobiDB-lite"/>
    </source>
</evidence>
<feature type="domain" description="Polyvalent protein metallopeptidase" evidence="4">
    <location>
        <begin position="158"/>
        <end position="283"/>
    </location>
</feature>
<dbReference type="InterPro" id="IPR013610">
    <property type="entry name" value="ArdC_N"/>
</dbReference>
<evidence type="ECO:0000313" key="6">
    <source>
        <dbReference type="EMBL" id="NVN48228.1"/>
    </source>
</evidence>
<feature type="domain" description="DUF5710" evidence="5">
    <location>
        <begin position="565"/>
        <end position="607"/>
    </location>
</feature>
<organism evidence="6 7">
    <name type="scientific">Asaia spathodeae</name>
    <dbReference type="NCBI Taxonomy" id="657016"/>
    <lineage>
        <taxon>Bacteria</taxon>
        <taxon>Pseudomonadati</taxon>
        <taxon>Pseudomonadota</taxon>
        <taxon>Alphaproteobacteria</taxon>
        <taxon>Acetobacterales</taxon>
        <taxon>Acetobacteraceae</taxon>
        <taxon>Asaia</taxon>
    </lineage>
</organism>
<evidence type="ECO:0000313" key="7">
    <source>
        <dbReference type="Proteomes" id="UP001516351"/>
    </source>
</evidence>
<feature type="domain" description="DUF5710" evidence="5">
    <location>
        <begin position="509"/>
        <end position="548"/>
    </location>
</feature>
<comment type="caution">
    <text evidence="6">The sequence shown here is derived from an EMBL/GenBank/DDBJ whole genome shotgun (WGS) entry which is preliminary data.</text>
</comment>
<accession>A0ABX2P980</accession>
<dbReference type="EMBL" id="JABXXV010000011">
    <property type="protein sequence ID" value="NVN48228.1"/>
    <property type="molecule type" value="Genomic_DNA"/>
</dbReference>
<evidence type="ECO:0000259" key="2">
    <source>
        <dbReference type="Pfam" id="PF08401"/>
    </source>
</evidence>
<proteinExistence type="predicted"/>
<dbReference type="Pfam" id="PF18974">
    <property type="entry name" value="DUF5710"/>
    <property type="match status" value="2"/>
</dbReference>
<name>A0ABX2P980_9PROT</name>
<feature type="domain" description="N-terminal" evidence="2">
    <location>
        <begin position="6"/>
        <end position="134"/>
    </location>
</feature>
<gene>
    <name evidence="6" type="ORF">HW542_15615</name>
</gene>
<reference evidence="6 7" key="1">
    <citation type="submission" date="2020-06" db="EMBL/GenBank/DDBJ databases">
        <title>Synonyms of Asaia species.</title>
        <authorList>
            <person name="Sombolestani A."/>
        </authorList>
    </citation>
    <scope>NUCLEOTIDE SEQUENCE [LARGE SCALE GENOMIC DNA]</scope>
    <source>
        <strain evidence="6 7">LMG 27047</strain>
    </source>
</reference>
<dbReference type="InterPro" id="IPR006171">
    <property type="entry name" value="TOPRIM_dom"/>
</dbReference>
<feature type="compositionally biased region" description="Low complexity" evidence="1">
    <location>
        <begin position="1000"/>
        <end position="1018"/>
    </location>
</feature>
<dbReference type="RefSeq" id="WP_267311331.1">
    <property type="nucleotide sequence ID" value="NZ_JABXXV010000011.1"/>
</dbReference>
<dbReference type="Pfam" id="PF08401">
    <property type="entry name" value="ArdcN"/>
    <property type="match status" value="1"/>
</dbReference>
<sequence>MKNDADYAQKIADAIITQLKKGTAPWQKPWDGRGFLPYNPISGVTYKGSNTLYLLAQQENKGYSDNRWMTYDQASGVDAQVRKGEKGTQLRYWQWTQERKVLDAQGRPVKDAEGKEVRQVVKLDYPLVRAFTVFNASQIEGLPASLTRAVNNEWELHERAEGILSNSGAVIKHKLGNAAYYSPKLDAIVLPEKSQFAEQDLYYGVALHELGHWTGHEDRLARDLSNPFGSPGYAREELRAEIASLILADELGIRYDPEQNVAYIGSWIKALEEDPTEILRASAEAQKIGAYIMQFDPLRQKQQQQQSADTAQAFQDRMAEGRSCVFDEDAYDDALKLMTDRILGRDAGWTASQIESEAKMLGSIWTAEEITPAAASVMLSNAQKVGNWTEALGTEFGFDQAALDAAALLRGGDYQQGTILADKGQAEAEFASVIYDALKSTTSSERPAWFVPQSERANPIARNAMQGEKPWSHLIDTLAIDALSRNPVTPEPSIDVADMGVADKDTPIVVPFEEKDHAKARGAKWHKAEKTWYVPEGSALGPFARWLPAQAEDVVQSPAQTSDERVYLSVPWEDRNAAKAQGAKWDKDAKSWYVPTGTDEAPFAQWMRGQAGESSIAPVDEFAEALRVAGFRLDAAPKMDGALHRVPVEGDTGRERSGAYRAYTDGRPAGWFENHKTGEKQNWKASAKSSITEAERRELIANAARSREIREQAEAQKHQQAAGIATALLSVATPASADHPYLVSKGVKPHGLLQATAATVAVADSHLGEKNHSIRDGDLLLPMQRRDGDVRSLQVIKADGWKGFLPGGQVVGLYAMIGDPQASKQGRPQWIAEGYATAASVHDATTDPVAVAFNASNLVAVAKELREQSPDASLYIAGDDDRHLPLKTPPRPNVGQQKAEEAAKQSNGLAILPAFGPAQEGIDWNDVAQREGLQGLVRELDASVARAEVRAARERQDHGIGLASTMSMTENQSAEVQDAITAFRDMKGISSHVSRDSINAASQEAAQQSVQAQSVRESGSSQKMGRRISR</sequence>
<protein>
    <submittedName>
        <fullName evidence="6">DUF1738 domain-containing protein</fullName>
    </submittedName>
</protein>
<dbReference type="Proteomes" id="UP001516351">
    <property type="component" value="Unassembled WGS sequence"/>
</dbReference>
<feature type="domain" description="Toprim" evidence="3">
    <location>
        <begin position="831"/>
        <end position="932"/>
    </location>
</feature>
<feature type="region of interest" description="Disordered" evidence="1">
    <location>
        <begin position="993"/>
        <end position="1030"/>
    </location>
</feature>
<evidence type="ECO:0000259" key="4">
    <source>
        <dbReference type="Pfam" id="PF18818"/>
    </source>
</evidence>
<dbReference type="Pfam" id="PF13362">
    <property type="entry name" value="Toprim_3"/>
    <property type="match status" value="1"/>
</dbReference>
<evidence type="ECO:0000259" key="5">
    <source>
        <dbReference type="Pfam" id="PF18974"/>
    </source>
</evidence>
<dbReference type="CDD" id="cd01029">
    <property type="entry name" value="TOPRIM_primases"/>
    <property type="match status" value="1"/>
</dbReference>
<dbReference type="InterPro" id="IPR034154">
    <property type="entry name" value="TOPRIM_DnaG/twinkle"/>
</dbReference>